<evidence type="ECO:0000256" key="8">
    <source>
        <dbReference type="PIRSR" id="PIRSR628651-50"/>
    </source>
</evidence>
<feature type="binding site" evidence="9">
    <location>
        <position position="404"/>
    </location>
    <ligand>
        <name>Zn(2+)</name>
        <dbReference type="ChEBI" id="CHEBI:29105"/>
        <label>1</label>
    </ligand>
</feature>
<keyword evidence="3 9" id="KW-0479">Metal-binding</keyword>
<dbReference type="Pfam" id="PF12998">
    <property type="entry name" value="ING"/>
    <property type="match status" value="1"/>
</dbReference>
<feature type="binding site" evidence="9">
    <location>
        <position position="379"/>
    </location>
    <ligand>
        <name>Zn(2+)</name>
        <dbReference type="ChEBI" id="CHEBI:29105"/>
        <label>1</label>
    </ligand>
</feature>
<dbReference type="Gene3D" id="3.30.40.10">
    <property type="entry name" value="Zinc/RING finger domain, C3HC4 (zinc finger)"/>
    <property type="match status" value="1"/>
</dbReference>
<feature type="domain" description="PHD-type" evidence="13">
    <location>
        <begin position="374"/>
        <end position="423"/>
    </location>
</feature>
<dbReference type="InterPro" id="IPR019787">
    <property type="entry name" value="Znf_PHD-finger"/>
</dbReference>
<feature type="site" description="Histone H3K4me3 binding" evidence="8">
    <location>
        <position position="387"/>
    </location>
</feature>
<evidence type="ECO:0000256" key="6">
    <source>
        <dbReference type="ARBA" id="ARBA00022853"/>
    </source>
</evidence>
<dbReference type="GO" id="GO:0006325">
    <property type="term" value="P:chromatin organization"/>
    <property type="evidence" value="ECO:0007669"/>
    <property type="project" value="UniProtKB-KW"/>
</dbReference>
<dbReference type="InterPro" id="IPR001965">
    <property type="entry name" value="Znf_PHD"/>
</dbReference>
<feature type="region of interest" description="Disordered" evidence="12">
    <location>
        <begin position="1"/>
        <end position="24"/>
    </location>
</feature>
<comment type="subcellular location">
    <subcellularLocation>
        <location evidence="1 11">Nucleus</location>
    </subcellularLocation>
</comment>
<name>A0A1Y2AM37_9TREE</name>
<dbReference type="EMBL" id="MCFC01000077">
    <property type="protein sequence ID" value="ORY23621.1"/>
    <property type="molecule type" value="Genomic_DNA"/>
</dbReference>
<feature type="binding site" evidence="9">
    <location>
        <position position="401"/>
    </location>
    <ligand>
        <name>Zn(2+)</name>
        <dbReference type="ChEBI" id="CHEBI:29105"/>
        <label>1</label>
    </ligand>
</feature>
<evidence type="ECO:0000256" key="7">
    <source>
        <dbReference type="ARBA" id="ARBA00023242"/>
    </source>
</evidence>
<dbReference type="Gene3D" id="6.10.140.1740">
    <property type="match status" value="1"/>
</dbReference>
<feature type="site" description="Histone H3K4me3 binding" evidence="8">
    <location>
        <position position="391"/>
    </location>
</feature>
<dbReference type="PANTHER" id="PTHR10333:SF42">
    <property type="entry name" value="INHIBITOR OF GROWTH PROTEIN 5"/>
    <property type="match status" value="1"/>
</dbReference>
<dbReference type="SUPFAM" id="SSF57903">
    <property type="entry name" value="FYVE/PHD zinc finger"/>
    <property type="match status" value="1"/>
</dbReference>
<dbReference type="InterPro" id="IPR042020">
    <property type="entry name" value="ING3_PHD"/>
</dbReference>
<evidence type="ECO:0000256" key="11">
    <source>
        <dbReference type="RuleBase" id="RU361213"/>
    </source>
</evidence>
<dbReference type="AlphaFoldDB" id="A0A1Y2AM37"/>
<proteinExistence type="inferred from homology"/>
<evidence type="ECO:0000256" key="5">
    <source>
        <dbReference type="ARBA" id="ARBA00022833"/>
    </source>
</evidence>
<evidence type="ECO:0000256" key="2">
    <source>
        <dbReference type="ARBA" id="ARBA00010210"/>
    </source>
</evidence>
<dbReference type="OrthoDB" id="5411773at2759"/>
<dbReference type="InterPro" id="IPR024610">
    <property type="entry name" value="ING_N_histone-binding"/>
</dbReference>
<evidence type="ECO:0000259" key="13">
    <source>
        <dbReference type="PROSITE" id="PS50016"/>
    </source>
</evidence>
<feature type="binding site" evidence="9">
    <location>
        <position position="390"/>
    </location>
    <ligand>
        <name>Zn(2+)</name>
        <dbReference type="ChEBI" id="CHEBI:29105"/>
        <label>2</label>
    </ligand>
</feature>
<feature type="site" description="Histone H3K4me3 binding" evidence="8">
    <location>
        <position position="376"/>
    </location>
</feature>
<feature type="compositionally biased region" description="Polar residues" evidence="12">
    <location>
        <begin position="234"/>
        <end position="243"/>
    </location>
</feature>
<comment type="similarity">
    <text evidence="2 11">Belongs to the ING family.</text>
</comment>
<dbReference type="PROSITE" id="PS50016">
    <property type="entry name" value="ZF_PHD_2"/>
    <property type="match status" value="1"/>
</dbReference>
<keyword evidence="6 11" id="KW-0156">Chromatin regulator</keyword>
<feature type="compositionally biased region" description="Basic and acidic residues" evidence="12">
    <location>
        <begin position="258"/>
        <end position="276"/>
    </location>
</feature>
<feature type="compositionally biased region" description="Acidic residues" evidence="12">
    <location>
        <begin position="327"/>
        <end position="340"/>
    </location>
</feature>
<comment type="domain">
    <text evidence="11">The PHD-type zinc finger mediates the binding to H3K4me3.</text>
</comment>
<dbReference type="PANTHER" id="PTHR10333">
    <property type="entry name" value="INHIBITOR OF GROWTH PROTEIN"/>
    <property type="match status" value="1"/>
</dbReference>
<evidence type="ECO:0000256" key="10">
    <source>
        <dbReference type="PROSITE-ProRule" id="PRU00146"/>
    </source>
</evidence>
<feature type="compositionally biased region" description="Polar residues" evidence="12">
    <location>
        <begin position="150"/>
        <end position="170"/>
    </location>
</feature>
<evidence type="ECO:0000313" key="15">
    <source>
        <dbReference type="Proteomes" id="UP000193986"/>
    </source>
</evidence>
<keyword evidence="4 10" id="KW-0863">Zinc-finger</keyword>
<feature type="binding site" evidence="9">
    <location>
        <position position="377"/>
    </location>
    <ligand>
        <name>Zn(2+)</name>
        <dbReference type="ChEBI" id="CHEBI:29105"/>
        <label>1</label>
    </ligand>
</feature>
<gene>
    <name evidence="14" type="ORF">BCR39DRAFT_548981</name>
</gene>
<evidence type="ECO:0000256" key="9">
    <source>
        <dbReference type="PIRSR" id="PIRSR628651-51"/>
    </source>
</evidence>
<evidence type="ECO:0000256" key="4">
    <source>
        <dbReference type="ARBA" id="ARBA00022771"/>
    </source>
</evidence>
<feature type="site" description="Histone H3K4me3 binding" evidence="8">
    <location>
        <position position="399"/>
    </location>
</feature>
<feature type="binding site" evidence="9">
    <location>
        <position position="420"/>
    </location>
    <ligand>
        <name>Zn(2+)</name>
        <dbReference type="ChEBI" id="CHEBI:29105"/>
        <label>2</label>
    </ligand>
</feature>
<dbReference type="InParanoid" id="A0A1Y2AM37"/>
<dbReference type="GO" id="GO:0000785">
    <property type="term" value="C:chromatin"/>
    <property type="evidence" value="ECO:0007669"/>
    <property type="project" value="UniProtKB-ARBA"/>
</dbReference>
<comment type="function">
    <text evidence="11">Component of an histone acetyltransferase complex.</text>
</comment>
<dbReference type="InterPro" id="IPR019786">
    <property type="entry name" value="Zinc_finger_PHD-type_CS"/>
</dbReference>
<dbReference type="PROSITE" id="PS01359">
    <property type="entry name" value="ZF_PHD_1"/>
    <property type="match status" value="1"/>
</dbReference>
<keyword evidence="7 11" id="KW-0539">Nucleus</keyword>
<evidence type="ECO:0000256" key="12">
    <source>
        <dbReference type="SAM" id="MobiDB-lite"/>
    </source>
</evidence>
<evidence type="ECO:0000256" key="1">
    <source>
        <dbReference type="ARBA" id="ARBA00004123"/>
    </source>
</evidence>
<dbReference type="STRING" id="71784.A0A1Y2AM37"/>
<dbReference type="CDD" id="cd15585">
    <property type="entry name" value="PHD_ING3"/>
    <property type="match status" value="1"/>
</dbReference>
<comment type="caution">
    <text evidence="14">The sequence shown here is derived from an EMBL/GenBank/DDBJ whole genome shotgun (WGS) entry which is preliminary data.</text>
</comment>
<accession>A0A1Y2AM37</accession>
<dbReference type="InterPro" id="IPR028651">
    <property type="entry name" value="ING_fam"/>
</dbReference>
<keyword evidence="15" id="KW-1185">Reference proteome</keyword>
<sequence>MPPKASVAHQPSASPPPPPGSSEAQDLLVIQDFMDTLDQIPPELTRVHSDLNELGAVLYSTLQNLEVKLNTLINWIQDPSIGVERRFQLLQEIAEEAARYKLGGDDKIRVAGGACDGIMAHQRHISNLLTASTLLQPGPPSPYTQSLTLANLPPTSNTRRGAMRANNSPFTGRGYASTGAGGALGLEGREHPTPTKKKKSRVQQLGAGRDDDEVSSVGGDRKKPPVKKKRATNRAPSPTESTGSGYGQASKPNLPMTDRQRAAAEAKLKAKERKADDDSEEEEEGRRSGQAARVSPSAESNVREGNGDGRESRVSRVRAGVKRGRADDEDEDDEEDDGEEDVKPQAKRTTSNKKTTIQADELPIEDTAVGDGERLYCTCQAVSYGEMIGCDNEDCDIEWFHLACLGLDKTPEGTWYCPYCVDKFSKVPKKKAPPKAKARK</sequence>
<dbReference type="InterPro" id="IPR011011">
    <property type="entry name" value="Znf_FYVE_PHD"/>
</dbReference>
<dbReference type="SMART" id="SM00249">
    <property type="entry name" value="PHD"/>
    <property type="match status" value="1"/>
</dbReference>
<keyword evidence="5 9" id="KW-0862">Zinc</keyword>
<feature type="binding site" evidence="9">
    <location>
        <position position="395"/>
    </location>
    <ligand>
        <name>Zn(2+)</name>
        <dbReference type="ChEBI" id="CHEBI:29105"/>
        <label>2</label>
    </ligand>
</feature>
<dbReference type="GO" id="GO:0006355">
    <property type="term" value="P:regulation of DNA-templated transcription"/>
    <property type="evidence" value="ECO:0007669"/>
    <property type="project" value="TreeGrafter"/>
</dbReference>
<comment type="subunit">
    <text evidence="11">Component of an histone acetyltransferase complex. Interacts with H3K4me3 and to a lesser extent with H3K4me2.</text>
</comment>
<evidence type="ECO:0000313" key="14">
    <source>
        <dbReference type="EMBL" id="ORY23621.1"/>
    </source>
</evidence>
<dbReference type="GO" id="GO:0005634">
    <property type="term" value="C:nucleus"/>
    <property type="evidence" value="ECO:0007669"/>
    <property type="project" value="UniProtKB-SubCell"/>
</dbReference>
<dbReference type="Proteomes" id="UP000193986">
    <property type="component" value="Unassembled WGS sequence"/>
</dbReference>
<reference evidence="14 15" key="1">
    <citation type="submission" date="2016-07" db="EMBL/GenBank/DDBJ databases">
        <title>Pervasive Adenine N6-methylation of Active Genes in Fungi.</title>
        <authorList>
            <consortium name="DOE Joint Genome Institute"/>
            <person name="Mondo S.J."/>
            <person name="Dannebaum R.O."/>
            <person name="Kuo R.C."/>
            <person name="Labutti K."/>
            <person name="Haridas S."/>
            <person name="Kuo A."/>
            <person name="Salamov A."/>
            <person name="Ahrendt S.R."/>
            <person name="Lipzen A."/>
            <person name="Sullivan W."/>
            <person name="Andreopoulos W.B."/>
            <person name="Clum A."/>
            <person name="Lindquist E."/>
            <person name="Daum C."/>
            <person name="Ramamoorthy G.K."/>
            <person name="Gryganskyi A."/>
            <person name="Culley D."/>
            <person name="Magnuson J.K."/>
            <person name="James T.Y."/>
            <person name="O'Malley M.A."/>
            <person name="Stajich J.E."/>
            <person name="Spatafora J.W."/>
            <person name="Visel A."/>
            <person name="Grigoriev I.V."/>
        </authorList>
    </citation>
    <scope>NUCLEOTIDE SEQUENCE [LARGE SCALE GENOMIC DNA]</scope>
    <source>
        <strain evidence="14 15">68-887.2</strain>
    </source>
</reference>
<feature type="compositionally biased region" description="Basic and acidic residues" evidence="12">
    <location>
        <begin position="301"/>
        <end position="314"/>
    </location>
</feature>
<evidence type="ECO:0000256" key="3">
    <source>
        <dbReference type="ARBA" id="ARBA00022723"/>
    </source>
</evidence>
<protein>
    <recommendedName>
        <fullName evidence="11">Chromatin modification-related protein</fullName>
    </recommendedName>
</protein>
<feature type="region of interest" description="Disordered" evidence="12">
    <location>
        <begin position="150"/>
        <end position="360"/>
    </location>
</feature>
<dbReference type="SMART" id="SM01408">
    <property type="entry name" value="ING"/>
    <property type="match status" value="1"/>
</dbReference>
<feature type="binding site" evidence="9">
    <location>
        <position position="417"/>
    </location>
    <ligand>
        <name>Zn(2+)</name>
        <dbReference type="ChEBI" id="CHEBI:29105"/>
        <label>2</label>
    </ligand>
</feature>
<feature type="compositionally biased region" description="Polar residues" evidence="12">
    <location>
        <begin position="347"/>
        <end position="358"/>
    </location>
</feature>
<dbReference type="GO" id="GO:0008270">
    <property type="term" value="F:zinc ion binding"/>
    <property type="evidence" value="ECO:0007669"/>
    <property type="project" value="UniProtKB-KW"/>
</dbReference>
<dbReference type="InterPro" id="IPR013083">
    <property type="entry name" value="Znf_RING/FYVE/PHD"/>
</dbReference>
<organism evidence="14 15">
    <name type="scientific">Naematelia encephala</name>
    <dbReference type="NCBI Taxonomy" id="71784"/>
    <lineage>
        <taxon>Eukaryota</taxon>
        <taxon>Fungi</taxon>
        <taxon>Dikarya</taxon>
        <taxon>Basidiomycota</taxon>
        <taxon>Agaricomycotina</taxon>
        <taxon>Tremellomycetes</taxon>
        <taxon>Tremellales</taxon>
        <taxon>Naemateliaceae</taxon>
        <taxon>Naematelia</taxon>
    </lineage>
</organism>